<dbReference type="Gene3D" id="1.10.287.110">
    <property type="entry name" value="DnaJ domain"/>
    <property type="match status" value="1"/>
</dbReference>
<reference evidence="3" key="1">
    <citation type="submission" date="2021-01" db="EMBL/GenBank/DDBJ databases">
        <authorList>
            <person name="Corre E."/>
            <person name="Pelletier E."/>
            <person name="Niang G."/>
            <person name="Scheremetjew M."/>
            <person name="Finn R."/>
            <person name="Kale V."/>
            <person name="Holt S."/>
            <person name="Cochrane G."/>
            <person name="Meng A."/>
            <person name="Brown T."/>
            <person name="Cohen L."/>
        </authorList>
    </citation>
    <scope>NUCLEOTIDE SEQUENCE</scope>
    <source>
        <strain evidence="3">GSBS06</strain>
    </source>
</reference>
<dbReference type="CDD" id="cd06257">
    <property type="entry name" value="DnaJ"/>
    <property type="match status" value="1"/>
</dbReference>
<dbReference type="PROSITE" id="PS51257">
    <property type="entry name" value="PROKAR_LIPOPROTEIN"/>
    <property type="match status" value="1"/>
</dbReference>
<dbReference type="PROSITE" id="PS50076">
    <property type="entry name" value="DNAJ_2"/>
    <property type="match status" value="1"/>
</dbReference>
<evidence type="ECO:0000259" key="1">
    <source>
        <dbReference type="PROSITE" id="PS50076"/>
    </source>
</evidence>
<dbReference type="AlphaFoldDB" id="A0A6S7ZQW0"/>
<dbReference type="SUPFAM" id="SSF46565">
    <property type="entry name" value="Chaperone J-domain"/>
    <property type="match status" value="1"/>
</dbReference>
<dbReference type="EMBL" id="HBIN01002034">
    <property type="protein sequence ID" value="CAE0430945.1"/>
    <property type="molecule type" value="Transcribed_RNA"/>
</dbReference>
<evidence type="ECO:0000313" key="4">
    <source>
        <dbReference type="EMBL" id="CAE0430946.1"/>
    </source>
</evidence>
<feature type="domain" description="J" evidence="1">
    <location>
        <begin position="110"/>
        <end position="166"/>
    </location>
</feature>
<evidence type="ECO:0000313" key="3">
    <source>
        <dbReference type="EMBL" id="CAE0430945.1"/>
    </source>
</evidence>
<protein>
    <recommendedName>
        <fullName evidence="1">J domain-containing protein</fullName>
    </recommendedName>
</protein>
<dbReference type="SMART" id="SM00271">
    <property type="entry name" value="DnaJ"/>
    <property type="match status" value="1"/>
</dbReference>
<accession>A0A6S7ZQW0</accession>
<gene>
    <name evidence="2" type="ORF">ASTO00021_LOCUS1293</name>
    <name evidence="3" type="ORF">ASTO00021_LOCUS1294</name>
    <name evidence="4" type="ORF">ASTO00021_LOCUS1295</name>
</gene>
<dbReference type="InterPro" id="IPR001623">
    <property type="entry name" value="DnaJ_domain"/>
</dbReference>
<dbReference type="EMBL" id="HBIN01002033">
    <property type="protein sequence ID" value="CAE0430944.1"/>
    <property type="molecule type" value="Transcribed_RNA"/>
</dbReference>
<dbReference type="InterPro" id="IPR036869">
    <property type="entry name" value="J_dom_sf"/>
</dbReference>
<evidence type="ECO:0000313" key="2">
    <source>
        <dbReference type="EMBL" id="CAE0430944.1"/>
    </source>
</evidence>
<name>A0A6S7ZQW0_9STRA</name>
<dbReference type="Pfam" id="PF00226">
    <property type="entry name" value="DnaJ"/>
    <property type="match status" value="1"/>
</dbReference>
<organism evidence="3">
    <name type="scientific">Aplanochytrium stocchinoi</name>
    <dbReference type="NCBI Taxonomy" id="215587"/>
    <lineage>
        <taxon>Eukaryota</taxon>
        <taxon>Sar</taxon>
        <taxon>Stramenopiles</taxon>
        <taxon>Bigyra</taxon>
        <taxon>Labyrinthulomycetes</taxon>
        <taxon>Thraustochytrida</taxon>
        <taxon>Thraustochytriidae</taxon>
        <taxon>Aplanochytrium</taxon>
    </lineage>
</organism>
<proteinExistence type="predicted"/>
<sequence length="166" mass="18817">MFKTVPALKTVRGCSRWINISMVTCSFQTSSSSCARADQVDNYELHSDWCCILEGGFPSPCSTCPLPEAATEYLKSNYKASSSWKDNFRKSRNSRRPVFNVKLSFNQEHEFRCILGLEEEEKLSAKVIKKAFRVAALDLHPDKANGSEEKFLELVNAYENLLALYS</sequence>
<dbReference type="EMBL" id="HBIN01002035">
    <property type="protein sequence ID" value="CAE0430946.1"/>
    <property type="molecule type" value="Transcribed_RNA"/>
</dbReference>